<evidence type="ECO:0000313" key="3">
    <source>
        <dbReference type="Proteomes" id="UP001500301"/>
    </source>
</evidence>
<reference evidence="3" key="1">
    <citation type="journal article" date="2019" name="Int. J. Syst. Evol. Microbiol.">
        <title>The Global Catalogue of Microorganisms (GCM) 10K type strain sequencing project: providing services to taxonomists for standard genome sequencing and annotation.</title>
        <authorList>
            <consortium name="The Broad Institute Genomics Platform"/>
            <consortium name="The Broad Institute Genome Sequencing Center for Infectious Disease"/>
            <person name="Wu L."/>
            <person name="Ma J."/>
        </authorList>
    </citation>
    <scope>NUCLEOTIDE SEQUENCE [LARGE SCALE GENOMIC DNA]</scope>
    <source>
        <strain evidence="3">JCM 17460</strain>
    </source>
</reference>
<dbReference type="Proteomes" id="UP001500301">
    <property type="component" value="Unassembled WGS sequence"/>
</dbReference>
<organism evidence="2 3">
    <name type="scientific">Nocardioides daeguensis</name>
    <dbReference type="NCBI Taxonomy" id="908359"/>
    <lineage>
        <taxon>Bacteria</taxon>
        <taxon>Bacillati</taxon>
        <taxon>Actinomycetota</taxon>
        <taxon>Actinomycetes</taxon>
        <taxon>Propionibacteriales</taxon>
        <taxon>Nocardioidaceae</taxon>
        <taxon>Nocardioides</taxon>
    </lineage>
</organism>
<evidence type="ECO:0000256" key="1">
    <source>
        <dbReference type="SAM" id="SignalP"/>
    </source>
</evidence>
<feature type="chain" id="PRO_5047083504" evidence="1">
    <location>
        <begin position="27"/>
        <end position="203"/>
    </location>
</feature>
<evidence type="ECO:0000313" key="2">
    <source>
        <dbReference type="EMBL" id="GAA3537837.1"/>
    </source>
</evidence>
<gene>
    <name evidence="2" type="ORF">GCM10022263_26790</name>
</gene>
<name>A0ABP6VPV0_9ACTN</name>
<keyword evidence="1" id="KW-0732">Signal</keyword>
<sequence>MSISMTRAVPAVLLSVLLSGSTLALAAPAHADRWTYDDAAGDVTRTVETDTSISLETLPEQANGDITQVVVEHRRTKVVLELRTRARVTGFFGVSAVLRTPGHPFMMMSMRAPGLGGTDLMDFSPHSKDGTVRCPGLKRKLLAGHTTIRFAIPRSCLGHPRWVRVGVSMVAGSMFSAEINEDDGLRTAMTLSGMPAMSPKIRR</sequence>
<proteinExistence type="predicted"/>
<keyword evidence="3" id="KW-1185">Reference proteome</keyword>
<feature type="signal peptide" evidence="1">
    <location>
        <begin position="1"/>
        <end position="26"/>
    </location>
</feature>
<protein>
    <submittedName>
        <fullName evidence="2">Uncharacterized protein</fullName>
    </submittedName>
</protein>
<accession>A0ABP6VPV0</accession>
<dbReference type="RefSeq" id="WP_218234254.1">
    <property type="nucleotide sequence ID" value="NZ_BAABBB010000013.1"/>
</dbReference>
<dbReference type="EMBL" id="BAABBB010000013">
    <property type="protein sequence ID" value="GAA3537837.1"/>
    <property type="molecule type" value="Genomic_DNA"/>
</dbReference>
<comment type="caution">
    <text evidence="2">The sequence shown here is derived from an EMBL/GenBank/DDBJ whole genome shotgun (WGS) entry which is preliminary data.</text>
</comment>